<evidence type="ECO:0000256" key="1">
    <source>
        <dbReference type="ARBA" id="ARBA00004141"/>
    </source>
</evidence>
<feature type="transmembrane region" description="Helical" evidence="5">
    <location>
        <begin position="20"/>
        <end position="41"/>
    </location>
</feature>
<keyword evidence="2 5" id="KW-0812">Transmembrane</keyword>
<feature type="non-terminal residue" evidence="6">
    <location>
        <position position="1"/>
    </location>
</feature>
<sequence length="235" mass="24863">VVIPAFFYIFSNMGVDNEILSHMVLGTSLGVIVFSSVASTLSHNNKKGVRWPLIKIIAPSICIGAALGGITAGELRSSVLQSLVALLLMLVAVQMIFKFPSPKPEPRTKIIGPIIVGSGIGWLSGIFGIGGGIFSVSYFYHRGLKMKEAIGSSAACGVPIAISGSLTYMLVGSGYSNLPDQSFGFVYIPAACLVGLASSFTAHLGAKIAHRAKQRRLRRGFALLLLLMGLNLLLR</sequence>
<dbReference type="GO" id="GO:0016020">
    <property type="term" value="C:membrane"/>
    <property type="evidence" value="ECO:0007669"/>
    <property type="project" value="UniProtKB-SubCell"/>
</dbReference>
<feature type="transmembrane region" description="Helical" evidence="5">
    <location>
        <begin position="79"/>
        <end position="99"/>
    </location>
</feature>
<proteinExistence type="predicted"/>
<dbReference type="AlphaFoldDB" id="A0A381VXA4"/>
<evidence type="ECO:0000256" key="5">
    <source>
        <dbReference type="SAM" id="Phobius"/>
    </source>
</evidence>
<feature type="transmembrane region" description="Helical" evidence="5">
    <location>
        <begin position="217"/>
        <end position="234"/>
    </location>
</feature>
<organism evidence="6">
    <name type="scientific">marine metagenome</name>
    <dbReference type="NCBI Taxonomy" id="408172"/>
    <lineage>
        <taxon>unclassified sequences</taxon>
        <taxon>metagenomes</taxon>
        <taxon>ecological metagenomes</taxon>
    </lineage>
</organism>
<evidence type="ECO:0000313" key="6">
    <source>
        <dbReference type="EMBL" id="SVA44940.1"/>
    </source>
</evidence>
<dbReference type="EMBL" id="UINC01010070">
    <property type="protein sequence ID" value="SVA44940.1"/>
    <property type="molecule type" value="Genomic_DNA"/>
</dbReference>
<comment type="subcellular location">
    <subcellularLocation>
        <location evidence="1">Membrane</location>
        <topology evidence="1">Multi-pass membrane protein</topology>
    </subcellularLocation>
</comment>
<dbReference type="PANTHER" id="PTHR43483">
    <property type="entry name" value="MEMBRANE TRANSPORTER PROTEIN HI_0806-RELATED"/>
    <property type="match status" value="1"/>
</dbReference>
<reference evidence="6" key="1">
    <citation type="submission" date="2018-05" db="EMBL/GenBank/DDBJ databases">
        <authorList>
            <person name="Lanie J.A."/>
            <person name="Ng W.-L."/>
            <person name="Kazmierczak K.M."/>
            <person name="Andrzejewski T.M."/>
            <person name="Davidsen T.M."/>
            <person name="Wayne K.J."/>
            <person name="Tettelin H."/>
            <person name="Glass J.I."/>
            <person name="Rusch D."/>
            <person name="Podicherti R."/>
            <person name="Tsui H.-C.T."/>
            <person name="Winkler M.E."/>
        </authorList>
    </citation>
    <scope>NUCLEOTIDE SEQUENCE</scope>
</reference>
<feature type="transmembrane region" description="Helical" evidence="5">
    <location>
        <begin position="53"/>
        <end position="73"/>
    </location>
</feature>
<dbReference type="PANTHER" id="PTHR43483:SF3">
    <property type="entry name" value="MEMBRANE TRANSPORTER PROTEIN HI_0806-RELATED"/>
    <property type="match status" value="1"/>
</dbReference>
<accession>A0A381VXA4</accession>
<feature type="transmembrane region" description="Helical" evidence="5">
    <location>
        <begin position="111"/>
        <end position="140"/>
    </location>
</feature>
<name>A0A381VXA4_9ZZZZ</name>
<dbReference type="InterPro" id="IPR002781">
    <property type="entry name" value="TM_pro_TauE-like"/>
</dbReference>
<keyword evidence="3 5" id="KW-1133">Transmembrane helix</keyword>
<gene>
    <name evidence="6" type="ORF">METZ01_LOCUS97794</name>
</gene>
<evidence type="ECO:0008006" key="7">
    <source>
        <dbReference type="Google" id="ProtNLM"/>
    </source>
</evidence>
<keyword evidence="4 5" id="KW-0472">Membrane</keyword>
<protein>
    <recommendedName>
        <fullName evidence="7">Membrane transporter protein</fullName>
    </recommendedName>
</protein>
<evidence type="ECO:0000256" key="2">
    <source>
        <dbReference type="ARBA" id="ARBA00022692"/>
    </source>
</evidence>
<dbReference type="Pfam" id="PF01925">
    <property type="entry name" value="TauE"/>
    <property type="match status" value="1"/>
</dbReference>
<evidence type="ECO:0000256" key="4">
    <source>
        <dbReference type="ARBA" id="ARBA00023136"/>
    </source>
</evidence>
<evidence type="ECO:0000256" key="3">
    <source>
        <dbReference type="ARBA" id="ARBA00022989"/>
    </source>
</evidence>
<feature type="transmembrane region" description="Helical" evidence="5">
    <location>
        <begin position="185"/>
        <end position="205"/>
    </location>
</feature>